<sequence length="355" mass="40639">MISKISNFLPSNKISGMMNLGSMDNRKNKTLIFGIIAILLIFLFFFVYWYRQIQRTNRLNPVFISKGKNATKKMIIPGIKLPQASNGYDLSLTFWIYINSWKYRKGSWKHVLHKGVDNSTHFSNPGVWIKPNQNDLRIQITTRMRGTKKNNLYTIKDINLRKWTQIGIIVQTNTIDLYVDGKIKRSENLYGLPVLNNGNMIVNNWSGFDGQISSISYSPKALNPSEMNNLHVLGPHRESKLKRVAKKVLNPIKKAIGIDDKDSDGKTGSGSCGPLSKIPKGNSKLIKKKEDELGKATRALKNAKQKKDAIMKKLANMKRKQSLNRENTINKSFNKMDSNRNRNISYKEFKNYKLN</sequence>
<keyword evidence="2" id="KW-0812">Transmembrane</keyword>
<dbReference type="InterPro" id="IPR018247">
    <property type="entry name" value="EF_Hand_1_Ca_BS"/>
</dbReference>
<evidence type="ECO:0000256" key="1">
    <source>
        <dbReference type="SAM" id="MobiDB-lite"/>
    </source>
</evidence>
<evidence type="ECO:0000256" key="2">
    <source>
        <dbReference type="SAM" id="Phobius"/>
    </source>
</evidence>
<dbReference type="InterPro" id="IPR013320">
    <property type="entry name" value="ConA-like_dom_sf"/>
</dbReference>
<name>A0A6C0M0P1_9ZZZZ</name>
<dbReference type="SUPFAM" id="SSF49899">
    <property type="entry name" value="Concanavalin A-like lectins/glucanases"/>
    <property type="match status" value="1"/>
</dbReference>
<evidence type="ECO:0000313" key="3">
    <source>
        <dbReference type="EMBL" id="QHU35394.1"/>
    </source>
</evidence>
<keyword evidence="2" id="KW-1133">Transmembrane helix</keyword>
<feature type="transmembrane region" description="Helical" evidence="2">
    <location>
        <begin position="31"/>
        <end position="50"/>
    </location>
</feature>
<proteinExistence type="predicted"/>
<dbReference type="Pfam" id="PF13385">
    <property type="entry name" value="Laminin_G_3"/>
    <property type="match status" value="1"/>
</dbReference>
<evidence type="ECO:0008006" key="4">
    <source>
        <dbReference type="Google" id="ProtNLM"/>
    </source>
</evidence>
<reference evidence="3" key="1">
    <citation type="journal article" date="2020" name="Nature">
        <title>Giant virus diversity and host interactions through global metagenomics.</title>
        <authorList>
            <person name="Schulz F."/>
            <person name="Roux S."/>
            <person name="Paez-Espino D."/>
            <person name="Jungbluth S."/>
            <person name="Walsh D.A."/>
            <person name="Denef V.J."/>
            <person name="McMahon K.D."/>
            <person name="Konstantinidis K.T."/>
            <person name="Eloe-Fadrosh E.A."/>
            <person name="Kyrpides N.C."/>
            <person name="Woyke T."/>
        </authorList>
    </citation>
    <scope>NUCLEOTIDE SEQUENCE</scope>
    <source>
        <strain evidence="3">GVMAG-S-1017745-26</strain>
    </source>
</reference>
<feature type="region of interest" description="Disordered" evidence="1">
    <location>
        <begin position="314"/>
        <end position="345"/>
    </location>
</feature>
<feature type="compositionally biased region" description="Polar residues" evidence="1">
    <location>
        <begin position="324"/>
        <end position="336"/>
    </location>
</feature>
<protein>
    <recommendedName>
        <fullName evidence="4">EF-hand domain-containing protein</fullName>
    </recommendedName>
</protein>
<dbReference type="EMBL" id="MN740589">
    <property type="protein sequence ID" value="QHU35394.1"/>
    <property type="molecule type" value="Genomic_DNA"/>
</dbReference>
<keyword evidence="2" id="KW-0472">Membrane</keyword>
<organism evidence="3">
    <name type="scientific">viral metagenome</name>
    <dbReference type="NCBI Taxonomy" id="1070528"/>
    <lineage>
        <taxon>unclassified sequences</taxon>
        <taxon>metagenomes</taxon>
        <taxon>organismal metagenomes</taxon>
    </lineage>
</organism>
<dbReference type="AlphaFoldDB" id="A0A6C0M0P1"/>
<dbReference type="PROSITE" id="PS00018">
    <property type="entry name" value="EF_HAND_1"/>
    <property type="match status" value="1"/>
</dbReference>
<dbReference type="Gene3D" id="2.60.120.200">
    <property type="match status" value="1"/>
</dbReference>
<accession>A0A6C0M0P1</accession>
<feature type="region of interest" description="Disordered" evidence="1">
    <location>
        <begin position="259"/>
        <end position="281"/>
    </location>
</feature>